<comment type="caution">
    <text evidence="2">The sequence shown here is derived from an EMBL/GenBank/DDBJ whole genome shotgun (WGS) entry which is preliminary data.</text>
</comment>
<evidence type="ECO:0000256" key="1">
    <source>
        <dbReference type="SAM" id="Coils"/>
    </source>
</evidence>
<evidence type="ECO:0000313" key="3">
    <source>
        <dbReference type="Proteomes" id="UP000657385"/>
    </source>
</evidence>
<evidence type="ECO:0000313" key="2">
    <source>
        <dbReference type="EMBL" id="MBF9067104.1"/>
    </source>
</evidence>
<dbReference type="Proteomes" id="UP000657385">
    <property type="component" value="Unassembled WGS sequence"/>
</dbReference>
<feature type="coiled-coil region" evidence="1">
    <location>
        <begin position="37"/>
        <end position="64"/>
    </location>
</feature>
<proteinExistence type="predicted"/>
<dbReference type="EMBL" id="JADPRT010000001">
    <property type="protein sequence ID" value="MBF9067104.1"/>
    <property type="molecule type" value="Genomic_DNA"/>
</dbReference>
<reference evidence="2" key="1">
    <citation type="submission" date="2020-11" db="EMBL/GenBank/DDBJ databases">
        <title>Isolation and identification of active actinomycetes.</title>
        <authorList>
            <person name="Yu B."/>
        </authorList>
    </citation>
    <scope>NUCLEOTIDE SEQUENCE</scope>
    <source>
        <strain evidence="2">NEAU-YB345</strain>
    </source>
</reference>
<keyword evidence="1" id="KW-0175">Coiled coil</keyword>
<dbReference type="RefSeq" id="WP_196192254.1">
    <property type="nucleotide sequence ID" value="NZ_JADPRT010000001.1"/>
</dbReference>
<accession>A0A931AYC5</accession>
<organism evidence="2 3">
    <name type="scientific">Streptacidiphilus fuscans</name>
    <dbReference type="NCBI Taxonomy" id="2789292"/>
    <lineage>
        <taxon>Bacteria</taxon>
        <taxon>Bacillati</taxon>
        <taxon>Actinomycetota</taxon>
        <taxon>Actinomycetes</taxon>
        <taxon>Kitasatosporales</taxon>
        <taxon>Streptomycetaceae</taxon>
        <taxon>Streptacidiphilus</taxon>
    </lineage>
</organism>
<name>A0A931AYC5_9ACTN</name>
<keyword evidence="3" id="KW-1185">Reference proteome</keyword>
<dbReference type="AlphaFoldDB" id="A0A931AYC5"/>
<sequence>MDWDTDGWINRRKWYEDEDMYVRRQRRVAEERAADADARVRDQLHRVTAQKEALERQVAKLGAAFDAFVELTEVRGALAGYAPEAAARKRARALLGALVQGQRAAVRAEAVQGYWLPQAVNGLASLVDGEGDAARPALEEAAGVDPQRTGLFLALALPLAGVPELAVPWLERALGPAVRNGGQLSVAVREVWTLAGAGVYGNAGRDVVVRWLAARMQDAEAVEQLHTMLRPRPRGSEAEYDPARTFQAKAAVRELAELGRLFQAAAAAAAADESRPAPSPALLDSLIGEGAPEETALLLRAEQLTAEVRRLRSGEVTETERHWDDPTDDLLTLLVADLRGSSPLRAVAQQALSGSIGPLADRLLAEACPEPPDQVETKIDGQPLTLLVDQPLAPQLSHLDALVDQRHQPEQGNWLTARKLAAEAEEEADGRKSTNHERARQAITAFITERDKLPGLRLEAEQEHALLTARLAELNRR</sequence>
<gene>
    <name evidence="2" type="ORF">I2501_03490</name>
</gene>
<protein>
    <submittedName>
        <fullName evidence="2">Uncharacterized protein</fullName>
    </submittedName>
</protein>